<evidence type="ECO:0000256" key="5">
    <source>
        <dbReference type="ARBA" id="ARBA00022790"/>
    </source>
</evidence>
<evidence type="ECO:0000313" key="9">
    <source>
        <dbReference type="Proteomes" id="UP000594262"/>
    </source>
</evidence>
<feature type="domain" description="PCI" evidence="7">
    <location>
        <begin position="248"/>
        <end position="417"/>
    </location>
</feature>
<evidence type="ECO:0000256" key="1">
    <source>
        <dbReference type="ARBA" id="ARBA00004123"/>
    </source>
</evidence>
<dbReference type="EnsemblMetazoa" id="CLYHEMT021746.1">
    <property type="protein sequence ID" value="CLYHEMP021746.1"/>
    <property type="gene ID" value="CLYHEMG021746"/>
</dbReference>
<comment type="subcellular location">
    <subcellularLocation>
        <location evidence="2">Cytoplasm</location>
    </subcellularLocation>
    <subcellularLocation>
        <location evidence="1">Nucleus</location>
    </subcellularLocation>
</comment>
<organism evidence="8 9">
    <name type="scientific">Clytia hemisphaerica</name>
    <dbReference type="NCBI Taxonomy" id="252671"/>
    <lineage>
        <taxon>Eukaryota</taxon>
        <taxon>Metazoa</taxon>
        <taxon>Cnidaria</taxon>
        <taxon>Hydrozoa</taxon>
        <taxon>Hydroidolina</taxon>
        <taxon>Leptothecata</taxon>
        <taxon>Obeliida</taxon>
        <taxon>Clytiidae</taxon>
        <taxon>Clytia</taxon>
    </lineage>
</organism>
<dbReference type="Pfam" id="PF01399">
    <property type="entry name" value="PCI"/>
    <property type="match status" value="1"/>
</dbReference>
<dbReference type="InterPro" id="IPR045135">
    <property type="entry name" value="Rpn7_N"/>
</dbReference>
<dbReference type="SMART" id="SM00088">
    <property type="entry name" value="PINT"/>
    <property type="match status" value="1"/>
</dbReference>
<dbReference type="InterPro" id="IPR019585">
    <property type="entry name" value="Rpn7/CSN1"/>
</dbReference>
<dbReference type="RefSeq" id="XP_066921439.1">
    <property type="nucleotide sequence ID" value="XM_067065338.1"/>
</dbReference>
<protein>
    <recommendedName>
        <fullName evidence="7">PCI domain-containing protein</fullName>
    </recommendedName>
</protein>
<keyword evidence="9" id="KW-1185">Reference proteome</keyword>
<evidence type="ECO:0000259" key="7">
    <source>
        <dbReference type="PROSITE" id="PS50250"/>
    </source>
</evidence>
<evidence type="ECO:0000256" key="3">
    <source>
        <dbReference type="ARBA" id="ARBA00008793"/>
    </source>
</evidence>
<reference evidence="8" key="1">
    <citation type="submission" date="2021-01" db="UniProtKB">
        <authorList>
            <consortium name="EnsemblMetazoa"/>
        </authorList>
    </citation>
    <scope>IDENTIFICATION</scope>
</reference>
<dbReference type="PROSITE" id="PS50250">
    <property type="entry name" value="PCI"/>
    <property type="match status" value="1"/>
</dbReference>
<dbReference type="PANTHER" id="PTHR14145:SF2">
    <property type="entry name" value="COP9 SIGNALOSOME COMPLEX SUBUNIT 1"/>
    <property type="match status" value="1"/>
</dbReference>
<evidence type="ECO:0000256" key="4">
    <source>
        <dbReference type="ARBA" id="ARBA00022490"/>
    </source>
</evidence>
<keyword evidence="6" id="KW-0539">Nucleus</keyword>
<evidence type="ECO:0000256" key="2">
    <source>
        <dbReference type="ARBA" id="ARBA00004496"/>
    </source>
</evidence>
<accession>A0A7M5XEN5</accession>
<dbReference type="GO" id="GO:0008180">
    <property type="term" value="C:COP9 signalosome"/>
    <property type="evidence" value="ECO:0007669"/>
    <property type="project" value="UniProtKB-KW"/>
</dbReference>
<dbReference type="GeneID" id="136808794"/>
<keyword evidence="5" id="KW-0736">Signalosome</keyword>
<evidence type="ECO:0000313" key="8">
    <source>
        <dbReference type="EnsemblMetazoa" id="CLYHEMP021746.1"/>
    </source>
</evidence>
<dbReference type="InterPro" id="IPR048624">
    <property type="entry name" value="CSN1_C"/>
</dbReference>
<dbReference type="OrthoDB" id="422427at2759"/>
<dbReference type="GO" id="GO:0005737">
    <property type="term" value="C:cytoplasm"/>
    <property type="evidence" value="ECO:0007669"/>
    <property type="project" value="UniProtKB-SubCell"/>
</dbReference>
<dbReference type="Pfam" id="PF21151">
    <property type="entry name" value="CSN1_C"/>
    <property type="match status" value="1"/>
</dbReference>
<dbReference type="PANTHER" id="PTHR14145">
    <property type="entry name" value="26S PROTESOME SUBUNIT 6"/>
    <property type="match status" value="1"/>
</dbReference>
<proteinExistence type="inferred from homology"/>
<name>A0A7M5XEN5_9CNID</name>
<dbReference type="Gene3D" id="1.25.40.570">
    <property type="match status" value="1"/>
</dbReference>
<dbReference type="AlphaFoldDB" id="A0A7M5XEN5"/>
<comment type="similarity">
    <text evidence="3">Belongs to the CSN1 family.</text>
</comment>
<dbReference type="Proteomes" id="UP000594262">
    <property type="component" value="Unplaced"/>
</dbReference>
<dbReference type="SUPFAM" id="SSF46785">
    <property type="entry name" value="Winged helix' DNA-binding domain"/>
    <property type="match status" value="1"/>
</dbReference>
<dbReference type="InterPro" id="IPR036390">
    <property type="entry name" value="WH_DNA-bd_sf"/>
</dbReference>
<evidence type="ECO:0000256" key="6">
    <source>
        <dbReference type="ARBA" id="ARBA00023242"/>
    </source>
</evidence>
<dbReference type="Pfam" id="PF10602">
    <property type="entry name" value="RPN7"/>
    <property type="match status" value="1"/>
</dbReference>
<dbReference type="InterPro" id="IPR000717">
    <property type="entry name" value="PCI_dom"/>
</dbReference>
<sequence length="468" mass="53643">MPRMDQTIEPMQIDFPDVDLDREDVFVVQNPTMDLDAYAATYRKTIKIQRLMFIAKHCPSLAVDALRICATEIKSTFNTDKYKEIITKLQEAVTQNEGSNLPPGQAPEIDLHWVETTDKKASMRFDRLDLDLKTYRNNSIKESIRRGHDDLGDHFLDCGHFSDALKCYSRARDYCICAAHIVNMCINVINVSIFSRNWIHVQTYINKVESVPDFFEISSLNDKHKQYNAGILAKLKCANGLAELSQKSYIKAARHFLEVSFDNLDYGQVLSPSDVAIYGGICALATFDRQELHKKVLSSSSFKHFLELQPQLRDILYKFYASQYATCLDLLNKMKDNLLLDMFLSPHVNKLYSLIRNRALIQYFSPYKSADLNRMATSFNCTVRSLEDELTQLILDGQISARIDSGKKILYARDVDQRSVIYEKALEVGKQFERKSKALVLRTIVLKNNIQVVSSNYSASKQQDDTSR</sequence>
<keyword evidence="4" id="KW-0963">Cytoplasm</keyword>